<evidence type="ECO:0000256" key="1">
    <source>
        <dbReference type="ARBA" id="ARBA00022729"/>
    </source>
</evidence>
<accession>A0A2P5WVR4</accession>
<name>A0A2P5WVR4_GOSBA</name>
<dbReference type="SUPFAM" id="SSF51110">
    <property type="entry name" value="alpha-D-mannose-specific plant lectins"/>
    <property type="match status" value="1"/>
</dbReference>
<organism evidence="5 6">
    <name type="scientific">Gossypium barbadense</name>
    <name type="common">Sea Island cotton</name>
    <name type="synonym">Hibiscus barbadensis</name>
    <dbReference type="NCBI Taxonomy" id="3634"/>
    <lineage>
        <taxon>Eukaryota</taxon>
        <taxon>Viridiplantae</taxon>
        <taxon>Streptophyta</taxon>
        <taxon>Embryophyta</taxon>
        <taxon>Tracheophyta</taxon>
        <taxon>Spermatophyta</taxon>
        <taxon>Magnoliopsida</taxon>
        <taxon>eudicotyledons</taxon>
        <taxon>Gunneridae</taxon>
        <taxon>Pentapetalae</taxon>
        <taxon>rosids</taxon>
        <taxon>malvids</taxon>
        <taxon>Malvales</taxon>
        <taxon>Malvaceae</taxon>
        <taxon>Malvoideae</taxon>
        <taxon>Gossypium</taxon>
    </lineage>
</organism>
<dbReference type="EMBL" id="KZ666345">
    <property type="protein sequence ID" value="PPR95176.1"/>
    <property type="molecule type" value="Genomic_DNA"/>
</dbReference>
<sequence>MGFSPENSNNRHVGIWYKFSSTTVVRVTNREGPISDYNGVLRFENNGIPTLFNETNGVVWYTNPNTSSNPHELVLQLFDSGNLVVKEKNDDDSKNFFWESFDFPCDNILLRMKIGINLITGFEYYISSWKSSDKNRRKKVKRQLSLVRELGWTVASSVEARRLG</sequence>
<gene>
    <name evidence="5" type="ORF">GOBAR_AA25504</name>
</gene>
<dbReference type="AlphaFoldDB" id="A0A2P5WVR4"/>
<dbReference type="PANTHER" id="PTHR32444:SF183">
    <property type="entry name" value="APPLE DOMAIN-CONTAINING PROTEIN"/>
    <property type="match status" value="1"/>
</dbReference>
<dbReference type="PANTHER" id="PTHR32444">
    <property type="entry name" value="BULB-TYPE LECTIN DOMAIN-CONTAINING PROTEIN"/>
    <property type="match status" value="1"/>
</dbReference>
<proteinExistence type="predicted"/>
<evidence type="ECO:0000256" key="2">
    <source>
        <dbReference type="ARBA" id="ARBA00023157"/>
    </source>
</evidence>
<dbReference type="Proteomes" id="UP000239757">
    <property type="component" value="Unassembled WGS sequence"/>
</dbReference>
<dbReference type="PROSITE" id="PS50927">
    <property type="entry name" value="BULB_LECTIN"/>
    <property type="match status" value="1"/>
</dbReference>
<dbReference type="InterPro" id="IPR001480">
    <property type="entry name" value="Bulb-type_lectin_dom"/>
</dbReference>
<keyword evidence="2" id="KW-1015">Disulfide bond</keyword>
<reference evidence="5 6" key="1">
    <citation type="submission" date="2015-01" db="EMBL/GenBank/DDBJ databases">
        <title>Genome of allotetraploid Gossypium barbadense reveals genomic plasticity and fiber elongation in cotton evolution.</title>
        <authorList>
            <person name="Chen X."/>
            <person name="Liu X."/>
            <person name="Zhao B."/>
            <person name="Zheng H."/>
            <person name="Hu Y."/>
            <person name="Lu G."/>
            <person name="Yang C."/>
            <person name="Chen J."/>
            <person name="Shan C."/>
            <person name="Zhang L."/>
            <person name="Zhou Y."/>
            <person name="Wang L."/>
            <person name="Guo W."/>
            <person name="Bai Y."/>
            <person name="Ruan J."/>
            <person name="Shangguan X."/>
            <person name="Mao Y."/>
            <person name="Jiang J."/>
            <person name="Zhu Y."/>
            <person name="Lei J."/>
            <person name="Kang H."/>
            <person name="Chen S."/>
            <person name="He X."/>
            <person name="Wang R."/>
            <person name="Wang Y."/>
            <person name="Chen J."/>
            <person name="Wang L."/>
            <person name="Yu S."/>
            <person name="Wang B."/>
            <person name="Wei J."/>
            <person name="Song S."/>
            <person name="Lu X."/>
            <person name="Gao Z."/>
            <person name="Gu W."/>
            <person name="Deng X."/>
            <person name="Ma D."/>
            <person name="Wang S."/>
            <person name="Liang W."/>
            <person name="Fang L."/>
            <person name="Cai C."/>
            <person name="Zhu X."/>
            <person name="Zhou B."/>
            <person name="Zhang Y."/>
            <person name="Chen Z."/>
            <person name="Xu S."/>
            <person name="Zhu R."/>
            <person name="Wang S."/>
            <person name="Zhang T."/>
            <person name="Zhao G."/>
        </authorList>
    </citation>
    <scope>NUCLEOTIDE SEQUENCE [LARGE SCALE GENOMIC DNA]</scope>
    <source>
        <strain evidence="6">cv. Xinhai21</strain>
        <tissue evidence="5">Leaf</tissue>
    </source>
</reference>
<protein>
    <recommendedName>
        <fullName evidence="4">Bulb-type lectin domain-containing protein</fullName>
    </recommendedName>
</protein>
<dbReference type="Gene3D" id="2.90.10.10">
    <property type="entry name" value="Bulb-type lectin domain"/>
    <property type="match status" value="1"/>
</dbReference>
<evidence type="ECO:0000313" key="6">
    <source>
        <dbReference type="Proteomes" id="UP000239757"/>
    </source>
</evidence>
<feature type="domain" description="Bulb-type lectin" evidence="4">
    <location>
        <begin position="1"/>
        <end position="98"/>
    </location>
</feature>
<dbReference type="SMART" id="SM00108">
    <property type="entry name" value="B_lectin"/>
    <property type="match status" value="1"/>
</dbReference>
<dbReference type="Pfam" id="PF01453">
    <property type="entry name" value="B_lectin"/>
    <property type="match status" value="1"/>
</dbReference>
<dbReference type="InterPro" id="IPR036426">
    <property type="entry name" value="Bulb-type_lectin_dom_sf"/>
</dbReference>
<keyword evidence="1" id="KW-0732">Signal</keyword>
<dbReference type="CDD" id="cd00028">
    <property type="entry name" value="B_lectin"/>
    <property type="match status" value="1"/>
</dbReference>
<evidence type="ECO:0000313" key="5">
    <source>
        <dbReference type="EMBL" id="PPR95176.1"/>
    </source>
</evidence>
<dbReference type="OrthoDB" id="1002049at2759"/>
<evidence type="ECO:0000256" key="3">
    <source>
        <dbReference type="ARBA" id="ARBA00023180"/>
    </source>
</evidence>
<keyword evidence="3" id="KW-0325">Glycoprotein</keyword>
<evidence type="ECO:0000259" key="4">
    <source>
        <dbReference type="PROSITE" id="PS50927"/>
    </source>
</evidence>